<reference evidence="3" key="1">
    <citation type="submission" date="2016-05" db="EMBL/GenBank/DDBJ databases">
        <title>Comparative genomics of biotechnologically important yeasts.</title>
        <authorList>
            <consortium name="DOE Joint Genome Institute"/>
            <person name="Riley R."/>
            <person name="Haridas S."/>
            <person name="Wolfe K.H."/>
            <person name="Lopes M.R."/>
            <person name="Hittinger C.T."/>
            <person name="Goker M."/>
            <person name="Salamov A."/>
            <person name="Wisecaver J."/>
            <person name="Long T.M."/>
            <person name="Aerts A.L."/>
            <person name="Barry K."/>
            <person name="Choi C."/>
            <person name="Clum A."/>
            <person name="Coughlan A.Y."/>
            <person name="Deshpande S."/>
            <person name="Douglass A.P."/>
            <person name="Hanson S.J."/>
            <person name="Klenk H.-P."/>
            <person name="Labutti K."/>
            <person name="Lapidus A."/>
            <person name="Lindquist E."/>
            <person name="Lipzen A."/>
            <person name="Meier-Kolthoff J.P."/>
            <person name="Ohm R.A."/>
            <person name="Otillar R.P."/>
            <person name="Pangilinan J."/>
            <person name="Peng Y."/>
            <person name="Rokas A."/>
            <person name="Rosa C.A."/>
            <person name="Scheuner C."/>
            <person name="Sibirny A.A."/>
            <person name="Slot J.C."/>
            <person name="Stielow J.B."/>
            <person name="Sun H."/>
            <person name="Kurtzman C.P."/>
            <person name="Blackwell M."/>
            <person name="Grigoriev I.V."/>
            <person name="Jeffries T.W."/>
        </authorList>
    </citation>
    <scope>NUCLEOTIDE SEQUENCE [LARGE SCALE GENOMIC DNA]</scope>
    <source>
        <strain evidence="3">NRRL Y-2460</strain>
    </source>
</reference>
<evidence type="ECO:0000313" key="3">
    <source>
        <dbReference type="Proteomes" id="UP000094236"/>
    </source>
</evidence>
<feature type="compositionally biased region" description="Acidic residues" evidence="1">
    <location>
        <begin position="292"/>
        <end position="303"/>
    </location>
</feature>
<dbReference type="STRING" id="669874.A0A1E4U1G9"/>
<organism evidence="2 3">
    <name type="scientific">Pachysolen tannophilus NRRL Y-2460</name>
    <dbReference type="NCBI Taxonomy" id="669874"/>
    <lineage>
        <taxon>Eukaryota</taxon>
        <taxon>Fungi</taxon>
        <taxon>Dikarya</taxon>
        <taxon>Ascomycota</taxon>
        <taxon>Saccharomycotina</taxon>
        <taxon>Pichiomycetes</taxon>
        <taxon>Pachysolenaceae</taxon>
        <taxon>Pachysolen</taxon>
    </lineage>
</organism>
<dbReference type="OrthoDB" id="683049at2759"/>
<dbReference type="EMBL" id="KV454011">
    <property type="protein sequence ID" value="ODV97827.1"/>
    <property type="molecule type" value="Genomic_DNA"/>
</dbReference>
<feature type="non-terminal residue" evidence="2">
    <location>
        <position position="436"/>
    </location>
</feature>
<accession>A0A1E4U1G9</accession>
<feature type="compositionally biased region" description="Polar residues" evidence="1">
    <location>
        <begin position="23"/>
        <end position="40"/>
    </location>
</feature>
<feature type="compositionally biased region" description="Low complexity" evidence="1">
    <location>
        <begin position="45"/>
        <end position="55"/>
    </location>
</feature>
<gene>
    <name evidence="2" type="ORF">PACTADRAFT_47678</name>
</gene>
<evidence type="ECO:0000256" key="1">
    <source>
        <dbReference type="SAM" id="MobiDB-lite"/>
    </source>
</evidence>
<feature type="region of interest" description="Disordered" evidence="1">
    <location>
        <begin position="23"/>
        <end position="65"/>
    </location>
</feature>
<evidence type="ECO:0008006" key="4">
    <source>
        <dbReference type="Google" id="ProtNLM"/>
    </source>
</evidence>
<protein>
    <recommendedName>
        <fullName evidence="4">Myb/SANT-like domain-containing protein</fullName>
    </recommendedName>
</protein>
<feature type="compositionally biased region" description="Low complexity" evidence="1">
    <location>
        <begin position="304"/>
        <end position="327"/>
    </location>
</feature>
<sequence>MTTSTYNQQSNQHDPTSIAVAQQLTGQRSSSADQLSSTAGEANVGTSGTSGTGSSIVGGNVPKTNSRKPYTEEEVFYLIDIYAKYTQNGLNIKHRLTKLGPNKTLNSIIAEEMTKKFPNSLKIFDKENIRKKLDEIKNEYIIFRYLLLKSSGFGWLINEGRFNLNINNLEFYKKDFVNMGGQLNNKTDTFKKFLKNGNFYIYHYHELIGHNLDFDLDFSKASAENGLPSSTNPNIEPELINQQQQAQQQHAAAAAHDGSASSSIAAAAAAAAAAHSGSSSHASNVIAHNNTEDIEDGDNDDNDNNNNNNNNSNDNNNTNNDNNNENEVVGPSSAAPRHQQQQIINSSSLASSRPYKRILDNSDFLVDKRIRYNNITERDEENTILEFVLKLTQDDPEFFKFNQLCALVENYRLLRRLILSNKYDYTHKQNLIKEFI</sequence>
<proteinExistence type="predicted"/>
<keyword evidence="3" id="KW-1185">Reference proteome</keyword>
<name>A0A1E4U1G9_PACTA</name>
<dbReference type="AlphaFoldDB" id="A0A1E4U1G9"/>
<evidence type="ECO:0000313" key="2">
    <source>
        <dbReference type="EMBL" id="ODV97827.1"/>
    </source>
</evidence>
<feature type="region of interest" description="Disordered" evidence="1">
    <location>
        <begin position="291"/>
        <end position="340"/>
    </location>
</feature>
<dbReference type="Proteomes" id="UP000094236">
    <property type="component" value="Unassembled WGS sequence"/>
</dbReference>